<feature type="compositionally biased region" description="Basic and acidic residues" evidence="1">
    <location>
        <begin position="55"/>
        <end position="72"/>
    </location>
</feature>
<feature type="region of interest" description="Disordered" evidence="1">
    <location>
        <begin position="162"/>
        <end position="238"/>
    </location>
</feature>
<protein>
    <submittedName>
        <fullName evidence="2">Uncharacterized protein</fullName>
    </submittedName>
</protein>
<dbReference type="Proteomes" id="UP000002630">
    <property type="component" value="Unassembled WGS sequence"/>
</dbReference>
<name>D8LHE1_ECTSI</name>
<accession>D8LHE1</accession>
<dbReference type="InParanoid" id="D8LHE1"/>
<dbReference type="AlphaFoldDB" id="D8LHE1"/>
<evidence type="ECO:0000313" key="3">
    <source>
        <dbReference type="Proteomes" id="UP000002630"/>
    </source>
</evidence>
<dbReference type="InterPro" id="IPR027267">
    <property type="entry name" value="AH/BAR_dom_sf"/>
</dbReference>
<keyword evidence="3" id="KW-1185">Reference proteome</keyword>
<feature type="region of interest" description="Disordered" evidence="1">
    <location>
        <begin position="52"/>
        <end position="72"/>
    </location>
</feature>
<dbReference type="EMBL" id="FN649760">
    <property type="protein sequence ID" value="CBN80258.1"/>
    <property type="molecule type" value="Genomic_DNA"/>
</dbReference>
<organism evidence="2 3">
    <name type="scientific">Ectocarpus siliculosus</name>
    <name type="common">Brown alga</name>
    <name type="synonym">Conferva siliculosa</name>
    <dbReference type="NCBI Taxonomy" id="2880"/>
    <lineage>
        <taxon>Eukaryota</taxon>
        <taxon>Sar</taxon>
        <taxon>Stramenopiles</taxon>
        <taxon>Ochrophyta</taxon>
        <taxon>PX clade</taxon>
        <taxon>Phaeophyceae</taxon>
        <taxon>Ectocarpales</taxon>
        <taxon>Ectocarpaceae</taxon>
        <taxon>Ectocarpus</taxon>
    </lineage>
</organism>
<reference evidence="2 3" key="1">
    <citation type="journal article" date="2010" name="Nature">
        <title>The Ectocarpus genome and the independent evolution of multicellularity in brown algae.</title>
        <authorList>
            <person name="Cock J.M."/>
            <person name="Sterck L."/>
            <person name="Rouze P."/>
            <person name="Scornet D."/>
            <person name="Allen A.E."/>
            <person name="Amoutzias G."/>
            <person name="Anthouard V."/>
            <person name="Artiguenave F."/>
            <person name="Aury J.M."/>
            <person name="Badger J.H."/>
            <person name="Beszteri B."/>
            <person name="Billiau K."/>
            <person name="Bonnet E."/>
            <person name="Bothwell J.H."/>
            <person name="Bowler C."/>
            <person name="Boyen C."/>
            <person name="Brownlee C."/>
            <person name="Carrano C.J."/>
            <person name="Charrier B."/>
            <person name="Cho G.Y."/>
            <person name="Coelho S.M."/>
            <person name="Collen J."/>
            <person name="Corre E."/>
            <person name="Da Silva C."/>
            <person name="Delage L."/>
            <person name="Delaroque N."/>
            <person name="Dittami S.M."/>
            <person name="Doulbeau S."/>
            <person name="Elias M."/>
            <person name="Farnham G."/>
            <person name="Gachon C.M."/>
            <person name="Gschloessl B."/>
            <person name="Heesch S."/>
            <person name="Jabbari K."/>
            <person name="Jubin C."/>
            <person name="Kawai H."/>
            <person name="Kimura K."/>
            <person name="Kloareg B."/>
            <person name="Kupper F.C."/>
            <person name="Lang D."/>
            <person name="Le Bail A."/>
            <person name="Leblanc C."/>
            <person name="Lerouge P."/>
            <person name="Lohr M."/>
            <person name="Lopez P.J."/>
            <person name="Martens C."/>
            <person name="Maumus F."/>
            <person name="Michel G."/>
            <person name="Miranda-Saavedra D."/>
            <person name="Morales J."/>
            <person name="Moreau H."/>
            <person name="Motomura T."/>
            <person name="Nagasato C."/>
            <person name="Napoli C.A."/>
            <person name="Nelson D.R."/>
            <person name="Nyvall-Collen P."/>
            <person name="Peters A.F."/>
            <person name="Pommier C."/>
            <person name="Potin P."/>
            <person name="Poulain J."/>
            <person name="Quesneville H."/>
            <person name="Read B."/>
            <person name="Rensing S.A."/>
            <person name="Ritter A."/>
            <person name="Rousvoal S."/>
            <person name="Samanta M."/>
            <person name="Samson G."/>
            <person name="Schroeder D.C."/>
            <person name="Segurens B."/>
            <person name="Strittmatter M."/>
            <person name="Tonon T."/>
            <person name="Tregear J.W."/>
            <person name="Valentin K."/>
            <person name="von Dassow P."/>
            <person name="Yamagishi T."/>
            <person name="Van de Peer Y."/>
            <person name="Wincker P."/>
        </authorList>
    </citation>
    <scope>NUCLEOTIDE SEQUENCE [LARGE SCALE GENOMIC DNA]</scope>
    <source>
        <strain evidence="3">Ec32 / CCAP1310/4</strain>
    </source>
</reference>
<evidence type="ECO:0000313" key="2">
    <source>
        <dbReference type="EMBL" id="CBN80258.1"/>
    </source>
</evidence>
<dbReference type="SUPFAM" id="SSF103657">
    <property type="entry name" value="BAR/IMD domain-like"/>
    <property type="match status" value="1"/>
</dbReference>
<sequence>MPPSTTGVSAAAASSSSSATAGNENDEERAFREAGVNRVVQGLRAENTRLRQRLRSAERASESGEDRANVEAERADALEAELGRVRATVKGRVRALKAALEEAEEDADRAVAEKEGFMVQWEEDVDALRNQLGAERKAREEDRRDLESVIFDLEDEVDGLKERFRQRKKPVAKKKKRGEASSGDNEQRSREAGPSGTGLMRRSDAENGSRRRRSERETEERSQERSKKMSDEKDAAGQWRKAMTLLQYLD</sequence>
<evidence type="ECO:0000256" key="1">
    <source>
        <dbReference type="SAM" id="MobiDB-lite"/>
    </source>
</evidence>
<feature type="compositionally biased region" description="Low complexity" evidence="1">
    <location>
        <begin position="9"/>
        <end position="21"/>
    </location>
</feature>
<proteinExistence type="predicted"/>
<gene>
    <name evidence="2" type="ORF">Esi_0191_0030</name>
</gene>
<feature type="compositionally biased region" description="Basic and acidic residues" evidence="1">
    <location>
        <begin position="201"/>
        <end position="235"/>
    </location>
</feature>
<feature type="region of interest" description="Disordered" evidence="1">
    <location>
        <begin position="1"/>
        <end position="34"/>
    </location>
</feature>
<feature type="compositionally biased region" description="Basic residues" evidence="1">
    <location>
        <begin position="164"/>
        <end position="177"/>
    </location>
</feature>